<evidence type="ECO:0000256" key="2">
    <source>
        <dbReference type="ARBA" id="ARBA00022737"/>
    </source>
</evidence>
<dbReference type="PROSITE" id="PS50294">
    <property type="entry name" value="WD_REPEATS_REGION"/>
    <property type="match status" value="9"/>
</dbReference>
<proteinExistence type="predicted"/>
<feature type="domain" description="NACHT" evidence="5">
    <location>
        <begin position="291"/>
        <end position="436"/>
    </location>
</feature>
<dbReference type="SUPFAM" id="SSF69304">
    <property type="entry name" value="Tricorn protease N-terminal domain"/>
    <property type="match status" value="1"/>
</dbReference>
<dbReference type="EMBL" id="CAOJ01015024">
    <property type="protein sequence ID" value="CCO35726.1"/>
    <property type="molecule type" value="Genomic_DNA"/>
</dbReference>
<feature type="repeat" description="WD" evidence="3">
    <location>
        <begin position="1041"/>
        <end position="1082"/>
    </location>
</feature>
<dbReference type="InterPro" id="IPR027417">
    <property type="entry name" value="P-loop_NTPase"/>
</dbReference>
<dbReference type="InterPro" id="IPR020472">
    <property type="entry name" value="WD40_PAC1"/>
</dbReference>
<dbReference type="HOGENOM" id="CLU_000288_6_3_1"/>
<dbReference type="Gene3D" id="2.130.10.10">
    <property type="entry name" value="YVTN repeat-like/Quinoprotein amine dehydrogenase"/>
    <property type="match status" value="5"/>
</dbReference>
<reference evidence="6 7" key="1">
    <citation type="journal article" date="2013" name="J. Biotechnol.">
        <title>Establishment and interpretation of the genome sequence of the phytopathogenic fungus Rhizoctonia solani AG1-IB isolate 7/3/14.</title>
        <authorList>
            <person name="Wibberg D.W."/>
            <person name="Jelonek L.J."/>
            <person name="Rupp O.R."/>
            <person name="Hennig M.H."/>
            <person name="Eikmeyer F.E."/>
            <person name="Goesmann A.G."/>
            <person name="Hartmann A.H."/>
            <person name="Borriss R.B."/>
            <person name="Grosch R.G."/>
            <person name="Puehler A.P."/>
            <person name="Schlueter A.S."/>
        </authorList>
    </citation>
    <scope>NUCLEOTIDE SEQUENCE [LARGE SCALE GENOMIC DNA]</scope>
    <source>
        <strain evidence="7">AG1-IB / isolate 7/3/14</strain>
    </source>
</reference>
<keyword evidence="1 3" id="KW-0853">WD repeat</keyword>
<dbReference type="PROSITE" id="PS00678">
    <property type="entry name" value="WD_REPEATS_1"/>
    <property type="match status" value="5"/>
</dbReference>
<dbReference type="InterPro" id="IPR019775">
    <property type="entry name" value="WD40_repeat_CS"/>
</dbReference>
<feature type="repeat" description="WD" evidence="3">
    <location>
        <begin position="998"/>
        <end position="1039"/>
    </location>
</feature>
<keyword evidence="2" id="KW-0677">Repeat</keyword>
<dbReference type="Pfam" id="PF24883">
    <property type="entry name" value="NPHP3_N"/>
    <property type="match status" value="1"/>
</dbReference>
<dbReference type="Pfam" id="PF00400">
    <property type="entry name" value="WD40"/>
    <property type="match status" value="11"/>
</dbReference>
<comment type="caution">
    <text evidence="6">The sequence shown here is derived from an EMBL/GenBank/DDBJ whole genome shotgun (WGS) entry which is preliminary data.</text>
</comment>
<evidence type="ECO:0000256" key="1">
    <source>
        <dbReference type="ARBA" id="ARBA00022574"/>
    </source>
</evidence>
<evidence type="ECO:0000256" key="4">
    <source>
        <dbReference type="SAM" id="MobiDB-lite"/>
    </source>
</evidence>
<dbReference type="InterPro" id="IPR015943">
    <property type="entry name" value="WD40/YVTN_repeat-like_dom_sf"/>
</dbReference>
<gene>
    <name evidence="6" type="ORF">BN14_09845</name>
</gene>
<feature type="repeat" description="WD" evidence="3">
    <location>
        <begin position="1129"/>
        <end position="1170"/>
    </location>
</feature>
<organism evidence="6 7">
    <name type="scientific">Thanatephorus cucumeris (strain AG1-IB / isolate 7/3/14)</name>
    <name type="common">Lettuce bottom rot fungus</name>
    <name type="synonym">Rhizoctonia solani</name>
    <dbReference type="NCBI Taxonomy" id="1108050"/>
    <lineage>
        <taxon>Eukaryota</taxon>
        <taxon>Fungi</taxon>
        <taxon>Dikarya</taxon>
        <taxon>Basidiomycota</taxon>
        <taxon>Agaricomycotina</taxon>
        <taxon>Agaricomycetes</taxon>
        <taxon>Cantharellales</taxon>
        <taxon>Ceratobasidiaceae</taxon>
        <taxon>Rhizoctonia</taxon>
        <taxon>Rhizoctonia solani AG-1</taxon>
    </lineage>
</organism>
<evidence type="ECO:0000256" key="3">
    <source>
        <dbReference type="PROSITE-ProRule" id="PRU00221"/>
    </source>
</evidence>
<feature type="compositionally biased region" description="Basic residues" evidence="4">
    <location>
        <begin position="9"/>
        <end position="18"/>
    </location>
</feature>
<feature type="repeat" description="WD" evidence="3">
    <location>
        <begin position="1389"/>
        <end position="1424"/>
    </location>
</feature>
<name>M5C8F2_THACB</name>
<dbReference type="InterPro" id="IPR007111">
    <property type="entry name" value="NACHT_NTPase"/>
</dbReference>
<dbReference type="PROSITE" id="PS50082">
    <property type="entry name" value="WD_REPEATS_2"/>
    <property type="match status" value="11"/>
</dbReference>
<dbReference type="PROSITE" id="PS50837">
    <property type="entry name" value="NACHT"/>
    <property type="match status" value="1"/>
</dbReference>
<dbReference type="InterPro" id="IPR036322">
    <property type="entry name" value="WD40_repeat_dom_sf"/>
</dbReference>
<protein>
    <submittedName>
        <fullName evidence="6">Vegetative incompatibility protein HET-E-1</fullName>
    </submittedName>
</protein>
<dbReference type="PANTHER" id="PTHR22847">
    <property type="entry name" value="WD40 REPEAT PROTEIN"/>
    <property type="match status" value="1"/>
</dbReference>
<accession>M5C8F2</accession>
<dbReference type="PRINTS" id="PR00320">
    <property type="entry name" value="GPROTEINBRPT"/>
</dbReference>
<dbReference type="CDD" id="cd00200">
    <property type="entry name" value="WD40"/>
    <property type="match status" value="2"/>
</dbReference>
<feature type="repeat" description="WD" evidence="3">
    <location>
        <begin position="1346"/>
        <end position="1387"/>
    </location>
</feature>
<dbReference type="SMART" id="SM00320">
    <property type="entry name" value="WD40"/>
    <property type="match status" value="14"/>
</dbReference>
<feature type="repeat" description="WD" evidence="3">
    <location>
        <begin position="955"/>
        <end position="996"/>
    </location>
</feature>
<evidence type="ECO:0000259" key="5">
    <source>
        <dbReference type="PROSITE" id="PS50837"/>
    </source>
</evidence>
<sequence length="1517" mass="165887">MSFRDSFKRTKAKWKKHLCIGDGDISPPASAPSSRPNSVPPPESTNVSSGFPAPAQNDAAKSNLGPPTITNIPSKSPGAWTGVRALLTTLESNAGAFPPLASAISGLLVCIDVFERSSKEHKEYEQLRLRLQAILTDLADHNLTSRPMGPLMTKSVQRLYRQVISSLPVIITLRRACSDIEAEADNVKNIQDRTSGRQLVDALAGLNDITECYRRIDDHLKRLMLNANLAVLDAMREQAVEARLAKMSPSMSATYNSAESADVQRRSCTAGTREPQIKSLLEWARAPGAGRTYWMNGMAGTGKTTITHSVCTELDKTFQLGASFFCSRTIPECKQVKYIIPSIAYQLARFSHGFRDELAQALESDPDACSRASNIQYQNLIARPLEAVQAYLPTKFIVVIDAVDECENDNAVGQILDLLLSSPDKLPVRYLVSSRPEPEIHHRMVIRAGGRLVLHDLEPASVQMDIEAYMRDELKDIPLADFQWKAILARCGVLFIYASTVCLYIKQGHKMKNLNEAVRAIVESASSHMAHGDEKTIDGLYLTILTNAFENSDMSKMNKASAKDLLEAVICAAEPTTLGVYADMLGLGDSERVDALLQPLRSVVNVTEKTGLVATLHASFPDFMFSEDRSGRFFCDRNTQNATMAEACLRIITTAQSRFNICELSSSYRLDSEIEGLDKRVAKTISPQMSYASRYWSKHLGLGEYRPELTNIVHGFFASRLLVWMEVINLTGHIRRATSIIQDAEKWCTEHKAPEDLIALAHDASQFVSVFANHPVSQSTPHIYVSMLPFWPRSRPISAAYMPRTSGLVRPTGTAIDRRQLALIATWKVSTWKVESMSLTADGGRLVVPSENSIEVYDTTTGESLLSLTGERARNVDYVAVSPDGTTVVFSRHDDAAYVWDTKNGGTVTQLLPDDISGVFSIAFCCDGSRVACGLTNGEVYICGLDQEAGTVARLTGHNDWVLSVVFSPSGLHLASGSNDKTVRVWNVRTGQPVGEPFEGHTSGVMSVSYSDDGSRLASASDDKTIRVWDPQTGQMVLGPLTGHSYYVSSVSFSPGGAFIASGSWDRTIRVYDAHTGHTVLGPLHGHTLAVNWVKYSPDGTRLYSCSDDGTVRTWNVQDRGTSDALSTASGVSTAIYCVRYSHSGRHVVSGSLDGTVDVWDVGTGELVRGPLRGHERVVASVDYSPDDQYIASGSWDSTLRLWDATTGNDIHGPMRGHSKEVTCVRFSADGSALVSGSSDGTVRMWDVRTGQQTKQLLEGDEGILSVGMSSDGRRVVCGSEDRRIRVVDGHTGDTLVGPIQAHTNSVQSVEMWADGMRFVSGSYDSSVRIWDGLTGKQAAVCGDDDWSYSSEVLSVCVSSNGLYVASGSYDGAVCVWDGQNGKRILGPLRGHTSYVYEVQFSPDGSHVVSCSYDGTIRFWDVSSIGGGVQEQGVMRAATAEEAKKNSNESAAFDIWTYDEDGWMVDFHGRRLLWVPSDLRANLVHPLMSSSTGGRTYFHLETEGWKGGDKWMDCYQT</sequence>
<dbReference type="Gene3D" id="3.40.50.300">
    <property type="entry name" value="P-loop containing nucleotide triphosphate hydrolases"/>
    <property type="match status" value="1"/>
</dbReference>
<dbReference type="GO" id="GO:1990234">
    <property type="term" value="C:transferase complex"/>
    <property type="evidence" value="ECO:0007669"/>
    <property type="project" value="UniProtKB-ARBA"/>
</dbReference>
<dbReference type="InterPro" id="IPR001680">
    <property type="entry name" value="WD40_rpt"/>
</dbReference>
<evidence type="ECO:0000313" key="7">
    <source>
        <dbReference type="Proteomes" id="UP000012065"/>
    </source>
</evidence>
<feature type="repeat" description="WD" evidence="3">
    <location>
        <begin position="1172"/>
        <end position="1213"/>
    </location>
</feature>
<dbReference type="InterPro" id="IPR056884">
    <property type="entry name" value="NPHP3-like_N"/>
</dbReference>
<dbReference type="Proteomes" id="UP000012065">
    <property type="component" value="Unassembled WGS sequence"/>
</dbReference>
<feature type="repeat" description="WD" evidence="3">
    <location>
        <begin position="1300"/>
        <end position="1341"/>
    </location>
</feature>
<feature type="compositionally biased region" description="Low complexity" evidence="4">
    <location>
        <begin position="26"/>
        <end position="37"/>
    </location>
</feature>
<feature type="repeat" description="WD" evidence="3">
    <location>
        <begin position="1215"/>
        <end position="1256"/>
    </location>
</feature>
<feature type="repeat" description="WD" evidence="3">
    <location>
        <begin position="1084"/>
        <end position="1125"/>
    </location>
</feature>
<dbReference type="SUPFAM" id="SSF50978">
    <property type="entry name" value="WD40 repeat-like"/>
    <property type="match status" value="2"/>
</dbReference>
<dbReference type="SUPFAM" id="SSF52540">
    <property type="entry name" value="P-loop containing nucleoside triphosphate hydrolases"/>
    <property type="match status" value="1"/>
</dbReference>
<feature type="region of interest" description="Disordered" evidence="4">
    <location>
        <begin position="1"/>
        <end position="76"/>
    </location>
</feature>
<feature type="repeat" description="WD" evidence="3">
    <location>
        <begin position="869"/>
        <end position="910"/>
    </location>
</feature>
<evidence type="ECO:0000313" key="6">
    <source>
        <dbReference type="EMBL" id="CCO35726.1"/>
    </source>
</evidence>
<dbReference type="PANTHER" id="PTHR22847:SF637">
    <property type="entry name" value="WD REPEAT DOMAIN 5B"/>
    <property type="match status" value="1"/>
</dbReference>